<keyword evidence="1" id="KW-0472">Membrane</keyword>
<keyword evidence="1" id="KW-1133">Transmembrane helix</keyword>
<feature type="transmembrane region" description="Helical" evidence="1">
    <location>
        <begin position="145"/>
        <end position="164"/>
    </location>
</feature>
<accession>C0EQI9</accession>
<reference evidence="2 3" key="1">
    <citation type="submission" date="2009-01" db="EMBL/GenBank/DDBJ databases">
        <authorList>
            <person name="Fulton L."/>
            <person name="Clifton S."/>
            <person name="Chinwalla A.T."/>
            <person name="Mitreva M."/>
            <person name="Sodergren E."/>
            <person name="Weinstock G."/>
            <person name="Clifton S."/>
            <person name="Dooling D.J."/>
            <person name="Fulton B."/>
            <person name="Minx P."/>
            <person name="Pepin K.H."/>
            <person name="Johnson M."/>
            <person name="Bhonagiri V."/>
            <person name="Nash W.E."/>
            <person name="Mardis E.R."/>
            <person name="Wilson R.K."/>
        </authorList>
    </citation>
    <scope>NUCLEOTIDE SEQUENCE [LARGE SCALE GENOMIC DNA]</scope>
    <source>
        <strain evidence="2 3">NRL30031/H210</strain>
    </source>
</reference>
<evidence type="ECO:0000256" key="1">
    <source>
        <dbReference type="SAM" id="Phobius"/>
    </source>
</evidence>
<name>C0EQI9_NEIFL</name>
<keyword evidence="1" id="KW-0812">Transmembrane</keyword>
<gene>
    <name evidence="2" type="ORF">NEIFLAOT_02200</name>
</gene>
<comment type="caution">
    <text evidence="2">The sequence shown here is derived from an EMBL/GenBank/DDBJ whole genome shotgun (WGS) entry which is preliminary data.</text>
</comment>
<sequence>MGIRLADVLVKGKLPRGRAWFVGIGHGEGNCLCAGAFDLGAKPVKPVAVRIAFKAMYDINASIHVSPPSDGLRLLFKSLPVSVYYTMFVYVLLFVALLGFLIKLLLLNDICKNNKANNTAAADGFAVLFGFEIYRSRLKKGKNGLFVAKMFLLYCKAVFFRRPLRFNLFLNRFL</sequence>
<proteinExistence type="predicted"/>
<evidence type="ECO:0000313" key="2">
    <source>
        <dbReference type="EMBL" id="EEG32702.1"/>
    </source>
</evidence>
<organism evidence="2 3">
    <name type="scientific">Neisseria flavescens NRL30031/H210</name>
    <dbReference type="NCBI Taxonomy" id="546264"/>
    <lineage>
        <taxon>Bacteria</taxon>
        <taxon>Pseudomonadati</taxon>
        <taxon>Pseudomonadota</taxon>
        <taxon>Betaproteobacteria</taxon>
        <taxon>Neisseriales</taxon>
        <taxon>Neisseriaceae</taxon>
        <taxon>Neisseria</taxon>
    </lineage>
</organism>
<dbReference type="EMBL" id="ACEN01000099">
    <property type="protein sequence ID" value="EEG32702.1"/>
    <property type="molecule type" value="Genomic_DNA"/>
</dbReference>
<protein>
    <submittedName>
        <fullName evidence="2">Uncharacterized protein</fullName>
    </submittedName>
</protein>
<dbReference type="Proteomes" id="UP000004457">
    <property type="component" value="Unassembled WGS sequence"/>
</dbReference>
<dbReference type="AlphaFoldDB" id="C0EQI9"/>
<keyword evidence="3" id="KW-1185">Reference proteome</keyword>
<evidence type="ECO:0000313" key="3">
    <source>
        <dbReference type="Proteomes" id="UP000004457"/>
    </source>
</evidence>
<feature type="transmembrane region" description="Helical" evidence="1">
    <location>
        <begin position="83"/>
        <end position="106"/>
    </location>
</feature>